<accession>A0A0D7WUY1</accession>
<feature type="domain" description="Butirosin biosynthesis protein H N-terminal" evidence="1">
    <location>
        <begin position="58"/>
        <end position="143"/>
    </location>
</feature>
<dbReference type="PATRIC" id="fig|159743.3.peg.6185"/>
<dbReference type="EMBL" id="JTHP01000112">
    <property type="protein sequence ID" value="KJD42528.1"/>
    <property type="molecule type" value="Genomic_DNA"/>
</dbReference>
<dbReference type="Pfam" id="PF14399">
    <property type="entry name" value="BtrH_N"/>
    <property type="match status" value="1"/>
</dbReference>
<comment type="caution">
    <text evidence="2">The sequence shown here is derived from an EMBL/GenBank/DDBJ whole genome shotgun (WGS) entry which is preliminary data.</text>
</comment>
<proteinExistence type="predicted"/>
<keyword evidence="3" id="KW-1185">Reference proteome</keyword>
<evidence type="ECO:0000313" key="2">
    <source>
        <dbReference type="EMBL" id="KJD42528.1"/>
    </source>
</evidence>
<dbReference type="AlphaFoldDB" id="A0A0D7WUY1"/>
<dbReference type="InterPro" id="IPR026935">
    <property type="entry name" value="BtrH_N"/>
</dbReference>
<dbReference type="OrthoDB" id="1737154at2"/>
<dbReference type="Proteomes" id="UP000032534">
    <property type="component" value="Unassembled WGS sequence"/>
</dbReference>
<organism evidence="2 3">
    <name type="scientific">Paenibacillus terrae</name>
    <dbReference type="NCBI Taxonomy" id="159743"/>
    <lineage>
        <taxon>Bacteria</taxon>
        <taxon>Bacillati</taxon>
        <taxon>Bacillota</taxon>
        <taxon>Bacilli</taxon>
        <taxon>Bacillales</taxon>
        <taxon>Paenibacillaceae</taxon>
        <taxon>Paenibacillus</taxon>
    </lineage>
</organism>
<evidence type="ECO:0000313" key="3">
    <source>
        <dbReference type="Proteomes" id="UP000032534"/>
    </source>
</evidence>
<dbReference type="RefSeq" id="WP_044649157.1">
    <property type="nucleotide sequence ID" value="NZ_JTHP01000112.1"/>
</dbReference>
<sequence>MKSKILEPISGFNEFFYKSCYFHSLFPALIYLNKNISSILAYDVNVYKILNDAQGLLCQSRPDVDHTLMEILDNIGISTEGIRYANNLHERIVKAIQRERPILLWVDCYYLSIRNDTYNKIHFPHTLLVHGYDQDQQIYHIIEHKNKEHLSYENRILPMEDLNKAYEGYQLINSFDIQETYCEFYLNEDRYNVKNLNSSEEADFYLNLLLNKKQEILNGLTELDSFIAWFSQRDETRIPFSLDYTFKWLEYLNDIIFDKKAEQYKLRVFFGNPEKAKIAIDSIVSSWTDIRAVIAKLYYSQNYNEKSFISISDQLSRILELEYQYYQELWSIRS</sequence>
<name>A0A0D7WUY1_9BACL</name>
<evidence type="ECO:0000259" key="1">
    <source>
        <dbReference type="Pfam" id="PF14399"/>
    </source>
</evidence>
<reference evidence="2 3" key="1">
    <citation type="submission" date="2014-11" db="EMBL/GenBank/DDBJ databases">
        <title>Draft Genome Sequences of Paenibacillus polymyxa NRRL B-30509 and Paenibacillus terrae NRRL B-30644, Strains from a Poultry Environment that Produce Tridecaptin A and Paenicidins.</title>
        <authorList>
            <person name="van Belkum M.J."/>
            <person name="Lohans C.T."/>
            <person name="Vederas J.C."/>
        </authorList>
    </citation>
    <scope>NUCLEOTIDE SEQUENCE [LARGE SCALE GENOMIC DNA]</scope>
    <source>
        <strain evidence="2 3">NRRL B-30644</strain>
    </source>
</reference>
<gene>
    <name evidence="2" type="ORF">QD47_27745</name>
</gene>
<protein>
    <recommendedName>
        <fullName evidence="1">Butirosin biosynthesis protein H N-terminal domain-containing protein</fullName>
    </recommendedName>
</protein>